<name>A0A2V4UYR1_9GAMM</name>
<keyword evidence="3" id="KW-1185">Reference proteome</keyword>
<dbReference type="Proteomes" id="UP000247746">
    <property type="component" value="Unassembled WGS sequence"/>
</dbReference>
<organism evidence="2 3">
    <name type="scientific">Psychrobacter fozii</name>
    <dbReference type="NCBI Taxonomy" id="198480"/>
    <lineage>
        <taxon>Bacteria</taxon>
        <taxon>Pseudomonadati</taxon>
        <taxon>Pseudomonadota</taxon>
        <taxon>Gammaproteobacteria</taxon>
        <taxon>Moraxellales</taxon>
        <taxon>Moraxellaceae</taxon>
        <taxon>Psychrobacter</taxon>
    </lineage>
</organism>
<protein>
    <submittedName>
        <fullName evidence="2">Outer membrane transport energization protein TonB</fullName>
    </submittedName>
</protein>
<dbReference type="RefSeq" id="WP_110923173.1">
    <property type="nucleotide sequence ID" value="NZ_QJSU01000005.1"/>
</dbReference>
<dbReference type="AlphaFoldDB" id="A0A2V4UYR1"/>
<gene>
    <name evidence="2" type="ORF">DFP82_10576</name>
</gene>
<evidence type="ECO:0000313" key="2">
    <source>
        <dbReference type="EMBL" id="PYE38922.1"/>
    </source>
</evidence>
<feature type="compositionally biased region" description="Basic and acidic residues" evidence="1">
    <location>
        <begin position="70"/>
        <end position="84"/>
    </location>
</feature>
<comment type="caution">
    <text evidence="2">The sequence shown here is derived from an EMBL/GenBank/DDBJ whole genome shotgun (WGS) entry which is preliminary data.</text>
</comment>
<dbReference type="EMBL" id="QJSU01000005">
    <property type="protein sequence ID" value="PYE38922.1"/>
    <property type="molecule type" value="Genomic_DNA"/>
</dbReference>
<accession>A0A2V4UYR1</accession>
<dbReference type="OrthoDB" id="6658338at2"/>
<feature type="region of interest" description="Disordered" evidence="1">
    <location>
        <begin position="41"/>
        <end position="131"/>
    </location>
</feature>
<proteinExistence type="predicted"/>
<feature type="compositionally biased region" description="Basic and acidic residues" evidence="1">
    <location>
        <begin position="97"/>
        <end position="109"/>
    </location>
</feature>
<evidence type="ECO:0000256" key="1">
    <source>
        <dbReference type="SAM" id="MobiDB-lite"/>
    </source>
</evidence>
<evidence type="ECO:0000313" key="3">
    <source>
        <dbReference type="Proteomes" id="UP000247746"/>
    </source>
</evidence>
<sequence length="294" mass="30878">MSSTNLDAPSPKLTLATIAVVVGLHVLTAVALAAVKTPEMKVEPEKVTPPIEIELITPPPPPPPVEVEEINLKEDPEPVREVKPKPKAKPVAAPKPKVVEKKQPVEKPKPAKLTPPPAKQDTTPKKSPDTQAADKQLEILAAKAAQARRDELLAQQKERANANAQAIKDAAAAQAIKDAAAAKAAADAQAKADARAKADAEAAAAASNTPQSFSGSDASWIVAPDFTGISSKSQTLTIRFTVTKQGVIQSINVSGKDRDAVREVKRRMGNSKIKPFIRGGVAVVGNVTMSVVVQ</sequence>
<reference evidence="2 3" key="1">
    <citation type="submission" date="2018-06" db="EMBL/GenBank/DDBJ databases">
        <title>Genomic Encyclopedia of Type Strains, Phase III (KMG-III): the genomes of soil and plant-associated and newly described type strains.</title>
        <authorList>
            <person name="Whitman W."/>
        </authorList>
    </citation>
    <scope>NUCLEOTIDE SEQUENCE [LARGE SCALE GENOMIC DNA]</scope>
    <source>
        <strain evidence="2 3">CECT 5889</strain>
    </source>
</reference>